<reference evidence="2" key="1">
    <citation type="submission" date="2019-01" db="EMBL/GenBank/DDBJ databases">
        <authorList>
            <consortium name="Genoscope - CEA"/>
            <person name="William W."/>
        </authorList>
    </citation>
    <scope>NUCLEOTIDE SEQUENCE</scope>
    <source>
        <strain evidence="2">CR-1</strain>
    </source>
</reference>
<dbReference type="AlphaFoldDB" id="A0A484HL46"/>
<gene>
    <name evidence="2" type="ORF">EPICR_90088</name>
</gene>
<name>A0A484HL46_9BACT</name>
<accession>A0A484HL46</accession>
<evidence type="ECO:0000259" key="1">
    <source>
        <dbReference type="Pfam" id="PF12654"/>
    </source>
</evidence>
<dbReference type="InterPro" id="IPR024264">
    <property type="entry name" value="DUF3786"/>
</dbReference>
<feature type="domain" description="DUF3786" evidence="1">
    <location>
        <begin position="125"/>
        <end position="294"/>
    </location>
</feature>
<proteinExistence type="predicted"/>
<evidence type="ECO:0000313" key="2">
    <source>
        <dbReference type="EMBL" id="VEN75489.1"/>
    </source>
</evidence>
<organism evidence="2">
    <name type="scientific">uncultured Desulfobacteraceae bacterium</name>
    <dbReference type="NCBI Taxonomy" id="218296"/>
    <lineage>
        <taxon>Bacteria</taxon>
        <taxon>Pseudomonadati</taxon>
        <taxon>Thermodesulfobacteriota</taxon>
        <taxon>Desulfobacteria</taxon>
        <taxon>Desulfobacterales</taxon>
        <taxon>Desulfobacteraceae</taxon>
        <taxon>environmental samples</taxon>
    </lineage>
</organism>
<protein>
    <recommendedName>
        <fullName evidence="1">DUF3786 domain-containing protein</fullName>
    </recommendedName>
</protein>
<dbReference type="EMBL" id="CAACVI010000052">
    <property type="protein sequence ID" value="VEN75489.1"/>
    <property type="molecule type" value="Genomic_DNA"/>
</dbReference>
<dbReference type="Pfam" id="PF12654">
    <property type="entry name" value="DUF3786"/>
    <property type="match status" value="1"/>
</dbReference>
<sequence length="301" mass="33564">MSTGACGINCDVCRLRHAGVCSTCGPGNSPEAARKIEAQKRILGRPCPLLECARDRGVRHCFLDCDLFPCERFEDGGYPYSPGFLSMQKRRRNQSAPHPQDMDIQTPGEYWDELARMDMAGLCRRSLSMCQPPAGISLSFLNEDIVADMESRTVFRLSGGRKESCRNSLLELLTLVYLLGVKDGGVQNRPAGPRDLKDGHFFQGPHELDVSGLEKKYGRDPDAFEKAAKKLGGVPQDMADAAFRLRPFPKIPLYYLLWTQDGEFPARVSILFDRSIESHFEADAIWGTVSLVTRRLMEADG</sequence>